<dbReference type="Proteomes" id="UP000334340">
    <property type="component" value="Unassembled WGS sequence"/>
</dbReference>
<gene>
    <name evidence="3" type="ORF">MELA_01476</name>
</gene>
<keyword evidence="1" id="KW-1133">Transmembrane helix</keyword>
<evidence type="ECO:0000259" key="2">
    <source>
        <dbReference type="Pfam" id="PF09990"/>
    </source>
</evidence>
<keyword evidence="4" id="KW-1185">Reference proteome</keyword>
<keyword evidence="1" id="KW-0472">Membrane</keyword>
<keyword evidence="1" id="KW-0812">Transmembrane</keyword>
<dbReference type="Pfam" id="PF09990">
    <property type="entry name" value="DUF2231"/>
    <property type="match status" value="1"/>
</dbReference>
<reference evidence="3 4" key="1">
    <citation type="submission" date="2019-07" db="EMBL/GenBank/DDBJ databases">
        <authorList>
            <person name="Cremers G."/>
        </authorList>
    </citation>
    <scope>NUCLEOTIDE SEQUENCE [LARGE SCALE GENOMIC DNA]</scope>
</reference>
<protein>
    <submittedName>
        <fullName evidence="3">Membrane protein</fullName>
    </submittedName>
</protein>
<dbReference type="InterPro" id="IPR019251">
    <property type="entry name" value="DUF2231_TM"/>
</dbReference>
<organism evidence="3 4">
    <name type="scientific">Candidatus Methylomirabilis lanthanidiphila</name>
    <dbReference type="NCBI Taxonomy" id="2211376"/>
    <lineage>
        <taxon>Bacteria</taxon>
        <taxon>Candidatus Methylomirabilota</taxon>
        <taxon>Candidatus Methylomirabilia</taxon>
        <taxon>Candidatus Methylomirabilales</taxon>
        <taxon>Candidatus Methylomirabilaceae</taxon>
        <taxon>Candidatus Methylomirabilis</taxon>
    </lineage>
</organism>
<dbReference type="AlphaFoldDB" id="A0A564ZIB7"/>
<evidence type="ECO:0000313" key="3">
    <source>
        <dbReference type="EMBL" id="VUZ85100.1"/>
    </source>
</evidence>
<proteinExistence type="predicted"/>
<feature type="transmembrane region" description="Helical" evidence="1">
    <location>
        <begin position="6"/>
        <end position="29"/>
    </location>
</feature>
<feature type="transmembrane region" description="Helical" evidence="1">
    <location>
        <begin position="122"/>
        <end position="145"/>
    </location>
</feature>
<evidence type="ECO:0000256" key="1">
    <source>
        <dbReference type="SAM" id="Phobius"/>
    </source>
</evidence>
<accession>A0A564ZIB7</accession>
<feature type="transmembrane region" description="Helical" evidence="1">
    <location>
        <begin position="82"/>
        <end position="102"/>
    </location>
</feature>
<feature type="domain" description="DUF2231" evidence="2">
    <location>
        <begin position="5"/>
        <end position="146"/>
    </location>
</feature>
<name>A0A564ZIB7_9BACT</name>
<feature type="transmembrane region" description="Helical" evidence="1">
    <location>
        <begin position="41"/>
        <end position="62"/>
    </location>
</feature>
<dbReference type="EMBL" id="CABIKM010000022">
    <property type="protein sequence ID" value="VUZ85100.1"/>
    <property type="molecule type" value="Genomic_DNA"/>
</dbReference>
<evidence type="ECO:0000313" key="4">
    <source>
        <dbReference type="Proteomes" id="UP000334340"/>
    </source>
</evidence>
<sequence length="153" mass="17314">MKGVLHPLFVHLPIALLFMAFMTMGYWLLRGLATSVFENRIYSLTRFNTAAGVVCVLLSMATGFRDVLAGYWIAFNSPLGKWLYVKVILAALMVVIYSTFLWQSRKKPQYLQEDPKIMTWCLTTQLVGFLLVITVTALGTMLVFYPHVLAQIG</sequence>